<evidence type="ECO:0000313" key="4">
    <source>
        <dbReference type="EMBL" id="ELT97320.1"/>
    </source>
</evidence>
<dbReference type="AlphaFoldDB" id="R7U2D8"/>
<reference evidence="4 6" key="2">
    <citation type="journal article" date="2013" name="Nature">
        <title>Insights into bilaterian evolution from three spiralian genomes.</title>
        <authorList>
            <person name="Simakov O."/>
            <person name="Marletaz F."/>
            <person name="Cho S.J."/>
            <person name="Edsinger-Gonzales E."/>
            <person name="Havlak P."/>
            <person name="Hellsten U."/>
            <person name="Kuo D.H."/>
            <person name="Larsson T."/>
            <person name="Lv J."/>
            <person name="Arendt D."/>
            <person name="Savage R."/>
            <person name="Osoegawa K."/>
            <person name="de Jong P."/>
            <person name="Grimwood J."/>
            <person name="Chapman J.A."/>
            <person name="Shapiro H."/>
            <person name="Aerts A."/>
            <person name="Otillar R.P."/>
            <person name="Terry A.Y."/>
            <person name="Boore J.L."/>
            <person name="Grigoriev I.V."/>
            <person name="Lindberg D.R."/>
            <person name="Seaver E.C."/>
            <person name="Weisblat D.A."/>
            <person name="Putnam N.H."/>
            <person name="Rokhsar D.S."/>
        </authorList>
    </citation>
    <scope>NUCLEOTIDE SEQUENCE</scope>
    <source>
        <strain evidence="4 6">I ESC-2004</strain>
    </source>
</reference>
<gene>
    <name evidence="4" type="ORF">CAPTEDRAFT_74919</name>
</gene>
<dbReference type="PANTHER" id="PTHR13103">
    <property type="entry name" value="SCHWANNOMIN INTERACTING PROTEIN 1"/>
    <property type="match status" value="1"/>
</dbReference>
<evidence type="ECO:0000256" key="2">
    <source>
        <dbReference type="SAM" id="Coils"/>
    </source>
</evidence>
<dbReference type="Pfam" id="PF10148">
    <property type="entry name" value="SCHIP-1_C"/>
    <property type="match status" value="1"/>
</dbReference>
<keyword evidence="6" id="KW-1185">Reference proteome</keyword>
<sequence>QSRRNEREEIRRRLAMTCADEDYYGGERALRKPSLQARLQSGMNLQICYVNEAPTEDTSACPAAPSATTLEHPAACRQTLQSQSADCLLNTNDSKDFFMTQAQLQAEARVALAQARPMAHMQLEVERQLRKKSPIAEIVGIPGIGDGKRRHIRPQLMYQMNLAQIQVVVNDLHAQIESLNEELVLLLVERDDLHMEQDSMLVDIEDFTR</sequence>
<feature type="non-terminal residue" evidence="4">
    <location>
        <position position="209"/>
    </location>
</feature>
<dbReference type="OrthoDB" id="6260144at2759"/>
<dbReference type="OMA" id="RDAQHHE"/>
<feature type="domain" description="Schwannomin interacting protein 1 C-terminal" evidence="3">
    <location>
        <begin position="3"/>
        <end position="209"/>
    </location>
</feature>
<keyword evidence="1 2" id="KW-0175">Coiled coil</keyword>
<feature type="coiled-coil region" evidence="2">
    <location>
        <begin position="162"/>
        <end position="196"/>
    </location>
</feature>
<organism evidence="4">
    <name type="scientific">Capitella teleta</name>
    <name type="common">Polychaete worm</name>
    <dbReference type="NCBI Taxonomy" id="283909"/>
    <lineage>
        <taxon>Eukaryota</taxon>
        <taxon>Metazoa</taxon>
        <taxon>Spiralia</taxon>
        <taxon>Lophotrochozoa</taxon>
        <taxon>Annelida</taxon>
        <taxon>Polychaeta</taxon>
        <taxon>Sedentaria</taxon>
        <taxon>Scolecida</taxon>
        <taxon>Capitellidae</taxon>
        <taxon>Capitella</taxon>
    </lineage>
</organism>
<dbReference type="EnsemblMetazoa" id="CapteT74919">
    <property type="protein sequence ID" value="CapteP74919"/>
    <property type="gene ID" value="CapteG74919"/>
</dbReference>
<dbReference type="GO" id="GO:0005886">
    <property type="term" value="C:plasma membrane"/>
    <property type="evidence" value="ECO:0007669"/>
    <property type="project" value="TreeGrafter"/>
</dbReference>
<evidence type="ECO:0000313" key="6">
    <source>
        <dbReference type="Proteomes" id="UP000014760"/>
    </source>
</evidence>
<evidence type="ECO:0000259" key="3">
    <source>
        <dbReference type="Pfam" id="PF10148"/>
    </source>
</evidence>
<dbReference type="GO" id="GO:0030054">
    <property type="term" value="C:cell junction"/>
    <property type="evidence" value="ECO:0007669"/>
    <property type="project" value="TreeGrafter"/>
</dbReference>
<evidence type="ECO:0000313" key="5">
    <source>
        <dbReference type="EnsemblMetazoa" id="CapteP74919"/>
    </source>
</evidence>
<evidence type="ECO:0000256" key="1">
    <source>
        <dbReference type="ARBA" id="ARBA00023054"/>
    </source>
</evidence>
<dbReference type="HOGENOM" id="CLU_043543_0_0_1"/>
<proteinExistence type="predicted"/>
<dbReference type="EMBL" id="AMQN01010964">
    <property type="status" value="NOT_ANNOTATED_CDS"/>
    <property type="molecule type" value="Genomic_DNA"/>
</dbReference>
<reference evidence="5" key="3">
    <citation type="submission" date="2015-06" db="UniProtKB">
        <authorList>
            <consortium name="EnsemblMetazoa"/>
        </authorList>
    </citation>
    <scope>IDENTIFICATION</scope>
</reference>
<feature type="non-terminal residue" evidence="4">
    <location>
        <position position="1"/>
    </location>
</feature>
<protein>
    <recommendedName>
        <fullName evidence="3">Schwannomin interacting protein 1 C-terminal domain-containing protein</fullName>
    </recommendedName>
</protein>
<reference evidence="6" key="1">
    <citation type="submission" date="2012-12" db="EMBL/GenBank/DDBJ databases">
        <authorList>
            <person name="Hellsten U."/>
            <person name="Grimwood J."/>
            <person name="Chapman J.A."/>
            <person name="Shapiro H."/>
            <person name="Aerts A."/>
            <person name="Otillar R.P."/>
            <person name="Terry A.Y."/>
            <person name="Boore J.L."/>
            <person name="Simakov O."/>
            <person name="Marletaz F."/>
            <person name="Cho S.-J."/>
            <person name="Edsinger-Gonzales E."/>
            <person name="Havlak P."/>
            <person name="Kuo D.-H."/>
            <person name="Larsson T."/>
            <person name="Lv J."/>
            <person name="Arendt D."/>
            <person name="Savage R."/>
            <person name="Osoegawa K."/>
            <person name="de Jong P."/>
            <person name="Lindberg D.R."/>
            <person name="Seaver E.C."/>
            <person name="Weisblat D.A."/>
            <person name="Putnam N.H."/>
            <person name="Grigoriev I.V."/>
            <person name="Rokhsar D.S."/>
        </authorList>
    </citation>
    <scope>NUCLEOTIDE SEQUENCE</scope>
    <source>
        <strain evidence="6">I ESC-2004</strain>
    </source>
</reference>
<name>R7U2D8_CAPTE</name>
<dbReference type="STRING" id="283909.R7U2D8"/>
<dbReference type="Proteomes" id="UP000014760">
    <property type="component" value="Unassembled WGS sequence"/>
</dbReference>
<dbReference type="InterPro" id="IPR039045">
    <property type="entry name" value="SCHIP_1"/>
</dbReference>
<dbReference type="InterPro" id="IPR015649">
    <property type="entry name" value="SCHIP_1_C"/>
</dbReference>
<dbReference type="EMBL" id="KB308597">
    <property type="protein sequence ID" value="ELT97320.1"/>
    <property type="molecule type" value="Genomic_DNA"/>
</dbReference>
<dbReference type="PANTHER" id="PTHR13103:SF2">
    <property type="entry name" value="IQCJ-SCHIP1 READTHROUGH TRANSCRIPT PROTEIN-RELATED"/>
    <property type="match status" value="1"/>
</dbReference>
<dbReference type="GO" id="GO:0035332">
    <property type="term" value="P:positive regulation of hippo signaling"/>
    <property type="evidence" value="ECO:0007669"/>
    <property type="project" value="TreeGrafter"/>
</dbReference>
<accession>R7U2D8</accession>